<proteinExistence type="predicted"/>
<feature type="transmembrane region" description="Helical" evidence="2">
    <location>
        <begin position="47"/>
        <end position="64"/>
    </location>
</feature>
<dbReference type="InterPro" id="IPR007251">
    <property type="entry name" value="Iron_permease_Fet4"/>
</dbReference>
<dbReference type="AlphaFoldDB" id="A0A9X1D9Q7"/>
<organism evidence="3 4">
    <name type="scientific">Sphingobium nicotianae</name>
    <dbReference type="NCBI Taxonomy" id="2782607"/>
    <lineage>
        <taxon>Bacteria</taxon>
        <taxon>Pseudomonadati</taxon>
        <taxon>Pseudomonadota</taxon>
        <taxon>Alphaproteobacteria</taxon>
        <taxon>Sphingomonadales</taxon>
        <taxon>Sphingomonadaceae</taxon>
        <taxon>Sphingobium</taxon>
    </lineage>
</organism>
<protein>
    <submittedName>
        <fullName evidence="3">Low affinity iron permease family protein</fullName>
    </submittedName>
</protein>
<accession>A0A9X1D9Q7</accession>
<dbReference type="RefSeq" id="WP_214621730.1">
    <property type="nucleotide sequence ID" value="NZ_JAHGAW010000002.1"/>
</dbReference>
<feature type="region of interest" description="Disordered" evidence="1">
    <location>
        <begin position="115"/>
        <end position="136"/>
    </location>
</feature>
<keyword evidence="2" id="KW-0812">Transmembrane</keyword>
<evidence type="ECO:0000256" key="1">
    <source>
        <dbReference type="SAM" id="MobiDB-lite"/>
    </source>
</evidence>
<keyword evidence="4" id="KW-1185">Reference proteome</keyword>
<evidence type="ECO:0000256" key="2">
    <source>
        <dbReference type="SAM" id="Phobius"/>
    </source>
</evidence>
<gene>
    <name evidence="3" type="ORF">KK488_03370</name>
</gene>
<dbReference type="Proteomes" id="UP001138757">
    <property type="component" value="Unassembled WGS sequence"/>
</dbReference>
<sequence length="136" mass="15335">MNKLFTKIAGRIAALAGKPMTFVLALITVILWAVTGPLFAFSEVWQLVINTGTTIVTFLMVFLVQNTQNRDASAMQAKLDELLRAVVEAREQFIGIEHLTDVEIEKIRDELERQCSTQDETRAPSHQSVARLLQRH</sequence>
<feature type="transmembrane region" description="Helical" evidence="2">
    <location>
        <begin position="21"/>
        <end position="41"/>
    </location>
</feature>
<evidence type="ECO:0000313" key="4">
    <source>
        <dbReference type="Proteomes" id="UP001138757"/>
    </source>
</evidence>
<comment type="caution">
    <text evidence="3">The sequence shown here is derived from an EMBL/GenBank/DDBJ whole genome shotgun (WGS) entry which is preliminary data.</text>
</comment>
<dbReference type="EMBL" id="JAHGAW010000002">
    <property type="protein sequence ID" value="MBT2185979.1"/>
    <property type="molecule type" value="Genomic_DNA"/>
</dbReference>
<keyword evidence="2" id="KW-1133">Transmembrane helix</keyword>
<evidence type="ECO:0000313" key="3">
    <source>
        <dbReference type="EMBL" id="MBT2185979.1"/>
    </source>
</evidence>
<dbReference type="GO" id="GO:0055085">
    <property type="term" value="P:transmembrane transport"/>
    <property type="evidence" value="ECO:0007669"/>
    <property type="project" value="InterPro"/>
</dbReference>
<reference evidence="3" key="1">
    <citation type="submission" date="2021-05" db="EMBL/GenBank/DDBJ databases">
        <title>Genome of Sphingobium sp. strain.</title>
        <authorList>
            <person name="Fan R."/>
        </authorList>
    </citation>
    <scope>NUCLEOTIDE SEQUENCE</scope>
    <source>
        <strain evidence="3">H33</strain>
    </source>
</reference>
<name>A0A9X1D9Q7_9SPHN</name>
<keyword evidence="2" id="KW-0472">Membrane</keyword>
<dbReference type="Pfam" id="PF04120">
    <property type="entry name" value="Iron_permease"/>
    <property type="match status" value="1"/>
</dbReference>